<evidence type="ECO:0000259" key="2">
    <source>
        <dbReference type="Pfam" id="PF02481"/>
    </source>
</evidence>
<sequence length="368" mass="39434">MIDEHLAAYLAWSHCPGIGTVGFQKIIKAFGTAQRGWCADIGQLGEVLGMTLATRVDQFRRSWDPNFIVSRLKTEGVCVITDQDDLFPEKLKNIDGAPFILYVKVAPQVDLLELFKMPAVAIVGTRKITSYGRQVTEQIVRDLTAAGVVIVSGLMYGVDEVAHRTAMQNNGQTIGVWAGGIDSLVGTSRAGLARNLFDNGSVVISEFPVGVMPTPGMFPVRNRIVSGLSSAVVVIEASLESGSLITAGHAAAQGREVFAVPGPVTSYQSLGTAKLIQKGAYLITGAQEILETIGLGQGNGRNNESTQQVAIGDKDENEIVEILKLENKHIDELVRSTGWGIQKLTSVLSLMEVRGQIRNLGGMIYGLA</sequence>
<gene>
    <name evidence="4" type="ORF">UX31_C0009G0018</name>
</gene>
<protein>
    <submittedName>
        <fullName evidence="4">Protecting protein DprA protein</fullName>
    </submittedName>
</protein>
<evidence type="ECO:0000313" key="5">
    <source>
        <dbReference type="Proteomes" id="UP000034107"/>
    </source>
</evidence>
<proteinExistence type="inferred from homology"/>
<dbReference type="Proteomes" id="UP000034107">
    <property type="component" value="Unassembled WGS sequence"/>
</dbReference>
<evidence type="ECO:0000259" key="3">
    <source>
        <dbReference type="Pfam" id="PF17782"/>
    </source>
</evidence>
<dbReference type="NCBIfam" id="TIGR00732">
    <property type="entry name" value="dprA"/>
    <property type="match status" value="1"/>
</dbReference>
<name>A0A0G1RLX7_9BACT</name>
<comment type="similarity">
    <text evidence="1">Belongs to the DprA/Smf family.</text>
</comment>
<reference evidence="4 5" key="1">
    <citation type="journal article" date="2015" name="Nature">
        <title>rRNA introns, odd ribosomes, and small enigmatic genomes across a large radiation of phyla.</title>
        <authorList>
            <person name="Brown C.T."/>
            <person name="Hug L.A."/>
            <person name="Thomas B.C."/>
            <person name="Sharon I."/>
            <person name="Castelle C.J."/>
            <person name="Singh A."/>
            <person name="Wilkins M.J."/>
            <person name="Williams K.H."/>
            <person name="Banfield J.F."/>
        </authorList>
    </citation>
    <scope>NUCLEOTIDE SEQUENCE [LARGE SCALE GENOMIC DNA]</scope>
</reference>
<dbReference type="InterPro" id="IPR057666">
    <property type="entry name" value="DrpA_SLOG"/>
</dbReference>
<dbReference type="SUPFAM" id="SSF102405">
    <property type="entry name" value="MCP/YpsA-like"/>
    <property type="match status" value="1"/>
</dbReference>
<feature type="domain" description="Smf/DprA SLOG" evidence="2">
    <location>
        <begin position="79"/>
        <end position="293"/>
    </location>
</feature>
<dbReference type="Gene3D" id="1.10.10.10">
    <property type="entry name" value="Winged helix-like DNA-binding domain superfamily/Winged helix DNA-binding domain"/>
    <property type="match status" value="1"/>
</dbReference>
<evidence type="ECO:0000313" key="4">
    <source>
        <dbReference type="EMBL" id="KKU21940.1"/>
    </source>
</evidence>
<dbReference type="Gene3D" id="3.40.50.450">
    <property type="match status" value="1"/>
</dbReference>
<accession>A0A0G1RLX7</accession>
<dbReference type="Pfam" id="PF17782">
    <property type="entry name" value="WHD_DprA"/>
    <property type="match status" value="1"/>
</dbReference>
<dbReference type="InterPro" id="IPR041614">
    <property type="entry name" value="DprA_WH"/>
</dbReference>
<dbReference type="PATRIC" id="fig|1618732.3.peg.445"/>
<dbReference type="PANTHER" id="PTHR43022">
    <property type="entry name" value="PROTEIN SMF"/>
    <property type="match status" value="1"/>
</dbReference>
<dbReference type="InterPro" id="IPR036388">
    <property type="entry name" value="WH-like_DNA-bd_sf"/>
</dbReference>
<dbReference type="InterPro" id="IPR003488">
    <property type="entry name" value="DprA"/>
</dbReference>
<organism evidence="4 5">
    <name type="scientific">Candidatus Nomurabacteria bacterium GW2011_GWA1_46_11</name>
    <dbReference type="NCBI Taxonomy" id="1618732"/>
    <lineage>
        <taxon>Bacteria</taxon>
        <taxon>Candidatus Nomuraibacteriota</taxon>
    </lineage>
</organism>
<feature type="domain" description="DprA winged helix" evidence="3">
    <location>
        <begin position="306"/>
        <end position="362"/>
    </location>
</feature>
<dbReference type="PANTHER" id="PTHR43022:SF1">
    <property type="entry name" value="PROTEIN SMF"/>
    <property type="match status" value="1"/>
</dbReference>
<dbReference type="Pfam" id="PF02481">
    <property type="entry name" value="DNA_processg_A"/>
    <property type="match status" value="1"/>
</dbReference>
<dbReference type="EMBL" id="LCLS01000009">
    <property type="protein sequence ID" value="KKU21940.1"/>
    <property type="molecule type" value="Genomic_DNA"/>
</dbReference>
<dbReference type="AlphaFoldDB" id="A0A0G1RLX7"/>
<dbReference type="GO" id="GO:0009294">
    <property type="term" value="P:DNA-mediated transformation"/>
    <property type="evidence" value="ECO:0007669"/>
    <property type="project" value="InterPro"/>
</dbReference>
<evidence type="ECO:0000256" key="1">
    <source>
        <dbReference type="ARBA" id="ARBA00006525"/>
    </source>
</evidence>
<comment type="caution">
    <text evidence="4">The sequence shown here is derived from an EMBL/GenBank/DDBJ whole genome shotgun (WGS) entry which is preliminary data.</text>
</comment>